<sequence>MILSDKAFAENNKPNKVATTVRFILMVTQMIIARICYLILK</sequence>
<dbReference type="AlphaFoldDB" id="A0A1L0APB3"/>
<proteinExistence type="predicted"/>
<dbReference type="Proteomes" id="UP000183794">
    <property type="component" value="Unassembled WGS sequence"/>
</dbReference>
<keyword evidence="4" id="KW-1185">Reference proteome</keyword>
<keyword evidence="1" id="KW-0472">Membrane</keyword>
<evidence type="ECO:0000313" key="2">
    <source>
        <dbReference type="EMBL" id="SGY86245.1"/>
    </source>
</evidence>
<evidence type="ECO:0000313" key="3">
    <source>
        <dbReference type="EMBL" id="SGY89276.1"/>
    </source>
</evidence>
<dbReference type="EMBL" id="FPLD01000035">
    <property type="protein sequence ID" value="SGY89276.1"/>
    <property type="molecule type" value="Genomic_DNA"/>
</dbReference>
<accession>A0A1L0APB3</accession>
<evidence type="ECO:0000256" key="1">
    <source>
        <dbReference type="SAM" id="Phobius"/>
    </source>
</evidence>
<name>A0A1L0APB3_9GAMM</name>
<reference evidence="3 5" key="2">
    <citation type="submission" date="2016-11" db="EMBL/GenBank/DDBJ databases">
        <authorList>
            <person name="Jaros S."/>
            <person name="Januszkiewicz K."/>
            <person name="Wedrychowicz H."/>
        </authorList>
    </citation>
    <scope>NUCLEOTIDE SEQUENCE [LARGE SCALE GENOMIC DNA]</scope>
    <source>
        <strain evidence="3">NVI 5450</strain>
    </source>
</reference>
<keyword evidence="1" id="KW-1133">Transmembrane helix</keyword>
<evidence type="ECO:0000313" key="4">
    <source>
        <dbReference type="Proteomes" id="UP000182660"/>
    </source>
</evidence>
<dbReference type="Proteomes" id="UP000182660">
    <property type="component" value="Unassembled WGS sequence"/>
</dbReference>
<protein>
    <submittedName>
        <fullName evidence="3">Uncharacterized protein</fullName>
    </submittedName>
</protein>
<evidence type="ECO:0000313" key="5">
    <source>
        <dbReference type="Proteomes" id="UP000183794"/>
    </source>
</evidence>
<feature type="transmembrane region" description="Helical" evidence="1">
    <location>
        <begin position="20"/>
        <end position="40"/>
    </location>
</feature>
<reference evidence="2 4" key="1">
    <citation type="submission" date="2016-11" db="EMBL/GenBank/DDBJ databases">
        <authorList>
            <person name="Klemetsen T."/>
        </authorList>
    </citation>
    <scope>NUCLEOTIDE SEQUENCE [LARGE SCALE GENOMIC DNA]</scope>
    <source>
        <strain evidence="2">MT 2528</strain>
    </source>
</reference>
<keyword evidence="1" id="KW-0812">Transmembrane</keyword>
<organism evidence="3 5">
    <name type="scientific">Moritella viscosa</name>
    <dbReference type="NCBI Taxonomy" id="80854"/>
    <lineage>
        <taxon>Bacteria</taxon>
        <taxon>Pseudomonadati</taxon>
        <taxon>Pseudomonadota</taxon>
        <taxon>Gammaproteobacteria</taxon>
        <taxon>Alteromonadales</taxon>
        <taxon>Moritellaceae</taxon>
        <taxon>Moritella</taxon>
    </lineage>
</organism>
<dbReference type="EMBL" id="FPLJ01000030">
    <property type="protein sequence ID" value="SGY86245.1"/>
    <property type="molecule type" value="Genomic_DNA"/>
</dbReference>
<gene>
    <name evidence="2" type="ORF">MT2528_1003</name>
    <name evidence="3" type="ORF">NVI5450_0975</name>
</gene>